<feature type="region of interest" description="Disordered" evidence="11">
    <location>
        <begin position="1"/>
        <end position="29"/>
    </location>
</feature>
<dbReference type="Pfam" id="PF04140">
    <property type="entry name" value="ICMT"/>
    <property type="match status" value="1"/>
</dbReference>
<sequence length="303" mass="33625">MDFSPRAEHDAHEPWQRHAIRPPPPIPPNFAPSTAISNSTITAAAAAAAKNVPACLYPQQPFSLSGISLRAFLLGVTFSLGLTTTTSRLIAFLFSSSNNNSSSSSSGIDPLWRIPFFLGALSLFHFLEFWTTAHRNVPQANTSAFLLSSNWPAYQAAHLAACVECLVRHAWLRYELPLRLDALAVALGLVLVVMGQAVRSLAMLHAGTSFNHMVQSRKADSHRLITTGVYSLLRHPSYFGFFYWGLGTQLVMGNTVCLVGYAVVLCKFFGGRIRIEERKLIEFFGDEYRAYRKRVRIMMPFLG</sequence>
<comment type="catalytic activity">
    <reaction evidence="10">
        <text>[protein]-C-terminal S-[(2E,6E)-farnesyl]-L-cysteine + S-adenosyl-L-methionine = [protein]-C-terminal S-[(2E,6E)-farnesyl]-L-cysteine methyl ester + S-adenosyl-L-homocysteine</text>
        <dbReference type="Rhea" id="RHEA:21672"/>
        <dbReference type="Rhea" id="RHEA-COMP:12125"/>
        <dbReference type="Rhea" id="RHEA-COMP:12126"/>
        <dbReference type="ChEBI" id="CHEBI:57856"/>
        <dbReference type="ChEBI" id="CHEBI:59789"/>
        <dbReference type="ChEBI" id="CHEBI:90510"/>
        <dbReference type="ChEBI" id="CHEBI:90511"/>
        <dbReference type="EC" id="2.1.1.100"/>
    </reaction>
</comment>
<evidence type="ECO:0000256" key="7">
    <source>
        <dbReference type="ARBA" id="ARBA00022692"/>
    </source>
</evidence>
<evidence type="ECO:0000256" key="3">
    <source>
        <dbReference type="ARBA" id="ARBA00012151"/>
    </source>
</evidence>
<evidence type="ECO:0000256" key="6">
    <source>
        <dbReference type="ARBA" id="ARBA00022691"/>
    </source>
</evidence>
<evidence type="ECO:0000313" key="13">
    <source>
        <dbReference type="Proteomes" id="UP000078544"/>
    </source>
</evidence>
<evidence type="ECO:0000256" key="1">
    <source>
        <dbReference type="ARBA" id="ARBA00004141"/>
    </source>
</evidence>
<comment type="similarity">
    <text evidence="2 10">Belongs to the class VI-like SAM-binding methyltransferase superfamily. Isoprenylcysteine carboxyl methyltransferase family.</text>
</comment>
<reference evidence="12 13" key="1">
    <citation type="journal article" date="2016" name="Genome Biol. Evol.">
        <title>Divergent and convergent evolution of fungal pathogenicity.</title>
        <authorList>
            <person name="Shang Y."/>
            <person name="Xiao G."/>
            <person name="Zheng P."/>
            <person name="Cen K."/>
            <person name="Zhan S."/>
            <person name="Wang C."/>
        </authorList>
    </citation>
    <scope>NUCLEOTIDE SEQUENCE [LARGE SCALE GENOMIC DNA]</scope>
    <source>
        <strain evidence="12 13">RCEF 2490</strain>
    </source>
</reference>
<evidence type="ECO:0000256" key="8">
    <source>
        <dbReference type="ARBA" id="ARBA00022989"/>
    </source>
</evidence>
<evidence type="ECO:0000256" key="10">
    <source>
        <dbReference type="RuleBase" id="RU362022"/>
    </source>
</evidence>
<accession>A0A168BXS9</accession>
<dbReference type="Gene3D" id="1.20.120.1630">
    <property type="match status" value="1"/>
</dbReference>
<dbReference type="STRING" id="1081109.A0A168BXS9"/>
<evidence type="ECO:0000256" key="9">
    <source>
        <dbReference type="ARBA" id="ARBA00023136"/>
    </source>
</evidence>
<dbReference type="PANTHER" id="PTHR12714">
    <property type="entry name" value="PROTEIN-S ISOPRENYLCYSTEINE O-METHYLTRANSFERASE"/>
    <property type="match status" value="1"/>
</dbReference>
<dbReference type="OrthoDB" id="422086at2759"/>
<evidence type="ECO:0000256" key="11">
    <source>
        <dbReference type="SAM" id="MobiDB-lite"/>
    </source>
</evidence>
<organism evidence="12 13">
    <name type="scientific">Moelleriella libera RCEF 2490</name>
    <dbReference type="NCBI Taxonomy" id="1081109"/>
    <lineage>
        <taxon>Eukaryota</taxon>
        <taxon>Fungi</taxon>
        <taxon>Dikarya</taxon>
        <taxon>Ascomycota</taxon>
        <taxon>Pezizomycotina</taxon>
        <taxon>Sordariomycetes</taxon>
        <taxon>Hypocreomycetidae</taxon>
        <taxon>Hypocreales</taxon>
        <taxon>Clavicipitaceae</taxon>
        <taxon>Moelleriella</taxon>
    </lineage>
</organism>
<keyword evidence="6 10" id="KW-0949">S-adenosyl-L-methionine</keyword>
<proteinExistence type="inferred from homology"/>
<keyword evidence="13" id="KW-1185">Reference proteome</keyword>
<dbReference type="InterPro" id="IPR025770">
    <property type="entry name" value="PPMT_MeTrfase"/>
</dbReference>
<feature type="transmembrane region" description="Helical" evidence="10">
    <location>
        <begin position="71"/>
        <end position="91"/>
    </location>
</feature>
<dbReference type="InterPro" id="IPR007269">
    <property type="entry name" value="ICMT_MeTrfase"/>
</dbReference>
<keyword evidence="10" id="KW-0256">Endoplasmic reticulum</keyword>
<dbReference type="EMBL" id="AZGY01000008">
    <property type="protein sequence ID" value="KZZ95884.1"/>
    <property type="molecule type" value="Genomic_DNA"/>
</dbReference>
<comment type="caution">
    <text evidence="12">The sequence shown here is derived from an EMBL/GenBank/DDBJ whole genome shotgun (WGS) entry which is preliminary data.</text>
</comment>
<feature type="transmembrane region" description="Helical" evidence="10">
    <location>
        <begin position="250"/>
        <end position="270"/>
    </location>
</feature>
<dbReference type="Proteomes" id="UP000078544">
    <property type="component" value="Unassembled WGS sequence"/>
</dbReference>
<dbReference type="GO" id="GO:0005789">
    <property type="term" value="C:endoplasmic reticulum membrane"/>
    <property type="evidence" value="ECO:0007669"/>
    <property type="project" value="UniProtKB-SubCell"/>
</dbReference>
<dbReference type="EC" id="2.1.1.100" evidence="3 10"/>
<feature type="compositionally biased region" description="Basic and acidic residues" evidence="11">
    <location>
        <begin position="1"/>
        <end position="16"/>
    </location>
</feature>
<protein>
    <recommendedName>
        <fullName evidence="3 10">Protein-S-isoprenylcysteine O-methyltransferase</fullName>
        <ecNumber evidence="3 10">2.1.1.100</ecNumber>
    </recommendedName>
</protein>
<dbReference type="AlphaFoldDB" id="A0A168BXS9"/>
<keyword evidence="5 12" id="KW-0808">Transferase</keyword>
<dbReference type="GO" id="GO:0004671">
    <property type="term" value="F:protein C-terminal S-isoprenylcysteine carboxyl O-methyltransferase activity"/>
    <property type="evidence" value="ECO:0007669"/>
    <property type="project" value="UniProtKB-EC"/>
</dbReference>
<keyword evidence="8 10" id="KW-1133">Transmembrane helix</keyword>
<evidence type="ECO:0000313" key="12">
    <source>
        <dbReference type="EMBL" id="KZZ95884.1"/>
    </source>
</evidence>
<evidence type="ECO:0000256" key="4">
    <source>
        <dbReference type="ARBA" id="ARBA00022603"/>
    </source>
</evidence>
<evidence type="ECO:0000256" key="2">
    <source>
        <dbReference type="ARBA" id="ARBA00009140"/>
    </source>
</evidence>
<evidence type="ECO:0000256" key="5">
    <source>
        <dbReference type="ARBA" id="ARBA00022679"/>
    </source>
</evidence>
<comment type="subcellular location">
    <subcellularLocation>
        <location evidence="10">Endoplasmic reticulum membrane</location>
        <topology evidence="10">Multi-pass membrane protein</topology>
    </subcellularLocation>
    <subcellularLocation>
        <location evidence="1">Membrane</location>
        <topology evidence="1">Multi-pass membrane protein</topology>
    </subcellularLocation>
</comment>
<name>A0A168BXS9_9HYPO</name>
<dbReference type="GO" id="GO:0032259">
    <property type="term" value="P:methylation"/>
    <property type="evidence" value="ECO:0007669"/>
    <property type="project" value="UniProtKB-KW"/>
</dbReference>
<feature type="transmembrane region" description="Helical" evidence="10">
    <location>
        <begin position="111"/>
        <end position="130"/>
    </location>
</feature>
<dbReference type="PROSITE" id="PS51564">
    <property type="entry name" value="SAM_ICMT"/>
    <property type="match status" value="1"/>
</dbReference>
<keyword evidence="4 10" id="KW-0489">Methyltransferase</keyword>
<keyword evidence="7 10" id="KW-0812">Transmembrane</keyword>
<dbReference type="PANTHER" id="PTHR12714:SF9">
    <property type="entry name" value="PROTEIN-S-ISOPRENYLCYSTEINE O-METHYLTRANSFERASE"/>
    <property type="match status" value="1"/>
</dbReference>
<gene>
    <name evidence="12" type="ORF">AAL_04180</name>
</gene>
<feature type="transmembrane region" description="Helical" evidence="10">
    <location>
        <begin position="183"/>
        <end position="204"/>
    </location>
</feature>
<keyword evidence="9 10" id="KW-0472">Membrane</keyword>